<evidence type="ECO:0000313" key="3">
    <source>
        <dbReference type="EMBL" id="CAD2219315.1"/>
    </source>
</evidence>
<name>A0A7G2CIW4_9TRYP</name>
<dbReference type="InterPro" id="IPR013780">
    <property type="entry name" value="Glyco_hydro_b"/>
</dbReference>
<dbReference type="InterPro" id="IPR036310">
    <property type="entry name" value="Smp-1-like_sf"/>
</dbReference>
<dbReference type="VEuPathDB" id="TriTrypDB:ADEAN_000682000"/>
<dbReference type="FunFam" id="2.60.40.1180:FF:000033">
    <property type="entry name" value="Calpain-like cysteine peptidase, putative"/>
    <property type="match status" value="1"/>
</dbReference>
<dbReference type="SUPFAM" id="SSF101601">
    <property type="entry name" value="Smp-1-like"/>
    <property type="match status" value="1"/>
</dbReference>
<dbReference type="InterPro" id="IPR015232">
    <property type="entry name" value="DUF1935"/>
</dbReference>
<evidence type="ECO:0000313" key="4">
    <source>
        <dbReference type="Proteomes" id="UP000515908"/>
    </source>
</evidence>
<dbReference type="Gene3D" id="2.60.40.1180">
    <property type="entry name" value="Golgi alpha-mannosidase II"/>
    <property type="match status" value="1"/>
</dbReference>
<feature type="domain" description="DUF1935" evidence="1">
    <location>
        <begin position="7"/>
        <end position="112"/>
    </location>
</feature>
<dbReference type="PANTHER" id="PTHR47047:SF8">
    <property type="entry name" value="CYSTEINE PEPTIDASE, PUTATIVE-RELATED"/>
    <property type="match status" value="1"/>
</dbReference>
<dbReference type="Proteomes" id="UP000515908">
    <property type="component" value="Chromosome 13"/>
</dbReference>
<proteinExistence type="predicted"/>
<dbReference type="PANTHER" id="PTHR47047">
    <property type="entry name" value="PUTATIVE-RELATED-RELATED"/>
    <property type="match status" value="1"/>
</dbReference>
<dbReference type="OrthoDB" id="274748at2759"/>
<dbReference type="Pfam" id="PF09149">
    <property type="entry name" value="DUF1935"/>
    <property type="match status" value="1"/>
</dbReference>
<accession>A0A7G2CIW4</accession>
<dbReference type="VEuPathDB" id="TriTrypDB:ADEAN_000681900"/>
<evidence type="ECO:0000259" key="1">
    <source>
        <dbReference type="Pfam" id="PF09149"/>
    </source>
</evidence>
<dbReference type="EMBL" id="LR877157">
    <property type="protein sequence ID" value="CAD2219314.1"/>
    <property type="molecule type" value="Genomic_DNA"/>
</dbReference>
<evidence type="ECO:0000313" key="2">
    <source>
        <dbReference type="EMBL" id="CAD2219314.1"/>
    </source>
</evidence>
<dbReference type="EMBL" id="LR877157">
    <property type="protein sequence ID" value="CAD2219315.1"/>
    <property type="molecule type" value="Genomic_DNA"/>
</dbReference>
<keyword evidence="4" id="KW-1185">Reference proteome</keyword>
<protein>
    <recommendedName>
        <fullName evidence="1">DUF1935 domain-containing protein</fullName>
    </recommendedName>
</protein>
<sequence>MADEIKYENGEPTYTGATVKKCFKENGNGLLFQIINDEEKKWAFYNDTKNYKMIVKVAFGETSKITALGKTTQEVDPETKEIKCELEIAPGATEMFIEGEPNGFKIGYNAEPIPK</sequence>
<reference evidence="3 4" key="1">
    <citation type="submission" date="2020-08" db="EMBL/GenBank/DDBJ databases">
        <authorList>
            <person name="Newling K."/>
            <person name="Davey J."/>
            <person name="Forrester S."/>
        </authorList>
    </citation>
    <scope>NUCLEOTIDE SEQUENCE [LARGE SCALE GENOMIC DNA]</scope>
    <source>
        <strain evidence="3">Crithidia deanei Carvalho</strain>
        <strain evidence="4">Crithidia deanei Carvalho (ATCC PRA-265)</strain>
    </source>
</reference>
<gene>
    <name evidence="2" type="ORF">ADEAN_000681900</name>
    <name evidence="3" type="ORF">ADEAN_000682000</name>
</gene>
<dbReference type="AlphaFoldDB" id="A0A7G2CIW4"/>
<organism evidence="3 4">
    <name type="scientific">Angomonas deanei</name>
    <dbReference type="NCBI Taxonomy" id="59799"/>
    <lineage>
        <taxon>Eukaryota</taxon>
        <taxon>Discoba</taxon>
        <taxon>Euglenozoa</taxon>
        <taxon>Kinetoplastea</taxon>
        <taxon>Metakinetoplastina</taxon>
        <taxon>Trypanosomatida</taxon>
        <taxon>Trypanosomatidae</taxon>
        <taxon>Strigomonadinae</taxon>
        <taxon>Angomonas</taxon>
    </lineage>
</organism>